<dbReference type="AlphaFoldDB" id="A0A840I2P6"/>
<feature type="transmembrane region" description="Helical" evidence="9">
    <location>
        <begin position="331"/>
        <end position="353"/>
    </location>
</feature>
<dbReference type="GO" id="GO:0005886">
    <property type="term" value="C:plasma membrane"/>
    <property type="evidence" value="ECO:0007669"/>
    <property type="project" value="UniProtKB-SubCell"/>
</dbReference>
<keyword evidence="4" id="KW-1003">Cell membrane</keyword>
<protein>
    <submittedName>
        <fullName evidence="11">Cell volume regulation protein A</fullName>
    </submittedName>
</protein>
<evidence type="ECO:0000256" key="4">
    <source>
        <dbReference type="ARBA" id="ARBA00022475"/>
    </source>
</evidence>
<feature type="transmembrane region" description="Helical" evidence="9">
    <location>
        <begin position="213"/>
        <end position="232"/>
    </location>
</feature>
<dbReference type="Proteomes" id="UP000563524">
    <property type="component" value="Unassembled WGS sequence"/>
</dbReference>
<feature type="transmembrane region" description="Helical" evidence="9">
    <location>
        <begin position="158"/>
        <end position="176"/>
    </location>
</feature>
<gene>
    <name evidence="11" type="ORF">GGQ59_001801</name>
</gene>
<dbReference type="InterPro" id="IPR038770">
    <property type="entry name" value="Na+/solute_symporter_sf"/>
</dbReference>
<dbReference type="RefSeq" id="WP_183817715.1">
    <property type="nucleotide sequence ID" value="NZ_JACHOB010000003.1"/>
</dbReference>
<evidence type="ECO:0000256" key="1">
    <source>
        <dbReference type="ARBA" id="ARBA00004651"/>
    </source>
</evidence>
<keyword evidence="3" id="KW-0050">Antiport</keyword>
<dbReference type="Gene3D" id="1.10.530.10">
    <property type="match status" value="1"/>
</dbReference>
<feature type="transmembrane region" description="Helical" evidence="9">
    <location>
        <begin position="359"/>
        <end position="382"/>
    </location>
</feature>
<evidence type="ECO:0000256" key="2">
    <source>
        <dbReference type="ARBA" id="ARBA00022448"/>
    </source>
</evidence>
<evidence type="ECO:0000256" key="6">
    <source>
        <dbReference type="ARBA" id="ARBA00022989"/>
    </source>
</evidence>
<evidence type="ECO:0000313" key="12">
    <source>
        <dbReference type="Proteomes" id="UP000563524"/>
    </source>
</evidence>
<name>A0A840I2P6_9PROT</name>
<dbReference type="EMBL" id="JACHOB010000003">
    <property type="protein sequence ID" value="MBB4659276.1"/>
    <property type="molecule type" value="Genomic_DNA"/>
</dbReference>
<feature type="transmembrane region" description="Helical" evidence="9">
    <location>
        <begin position="402"/>
        <end position="421"/>
    </location>
</feature>
<comment type="subcellular location">
    <subcellularLocation>
        <location evidence="1">Cell membrane</location>
        <topology evidence="1">Multi-pass membrane protein</topology>
    </subcellularLocation>
</comment>
<keyword evidence="6 9" id="KW-1133">Transmembrane helix</keyword>
<feature type="transmembrane region" description="Helical" evidence="9">
    <location>
        <begin position="238"/>
        <end position="258"/>
    </location>
</feature>
<feature type="transmembrane region" description="Helical" evidence="9">
    <location>
        <begin position="48"/>
        <end position="71"/>
    </location>
</feature>
<evidence type="ECO:0000259" key="10">
    <source>
        <dbReference type="Pfam" id="PF00999"/>
    </source>
</evidence>
<proteinExistence type="predicted"/>
<organism evidence="11 12">
    <name type="scientific">Parvularcula dongshanensis</name>
    <dbReference type="NCBI Taxonomy" id="1173995"/>
    <lineage>
        <taxon>Bacteria</taxon>
        <taxon>Pseudomonadati</taxon>
        <taxon>Pseudomonadota</taxon>
        <taxon>Alphaproteobacteria</taxon>
        <taxon>Parvularculales</taxon>
        <taxon>Parvularculaceae</taxon>
        <taxon>Parvularcula</taxon>
    </lineage>
</organism>
<feature type="transmembrane region" description="Helical" evidence="9">
    <location>
        <begin position="182"/>
        <end position="206"/>
    </location>
</feature>
<keyword evidence="8 9" id="KW-0472">Membrane</keyword>
<evidence type="ECO:0000256" key="8">
    <source>
        <dbReference type="ARBA" id="ARBA00023136"/>
    </source>
</evidence>
<keyword evidence="2" id="KW-0813">Transport</keyword>
<keyword evidence="7" id="KW-0406">Ion transport</keyword>
<dbReference type="NCBIfam" id="NF003715">
    <property type="entry name" value="PRK05326.1-2"/>
    <property type="match status" value="1"/>
</dbReference>
<dbReference type="Pfam" id="PF00999">
    <property type="entry name" value="Na_H_Exchanger"/>
    <property type="match status" value="1"/>
</dbReference>
<feature type="domain" description="Cation/H+ exchanger transmembrane" evidence="10">
    <location>
        <begin position="17"/>
        <end position="381"/>
    </location>
</feature>
<feature type="transmembrane region" description="Helical" evidence="9">
    <location>
        <begin position="118"/>
        <end position="138"/>
    </location>
</feature>
<evidence type="ECO:0000256" key="9">
    <source>
        <dbReference type="SAM" id="Phobius"/>
    </source>
</evidence>
<feature type="transmembrane region" description="Helical" evidence="9">
    <location>
        <begin position="295"/>
        <end position="319"/>
    </location>
</feature>
<keyword evidence="12" id="KW-1185">Reference proteome</keyword>
<comment type="caution">
    <text evidence="11">The sequence shown here is derived from an EMBL/GenBank/DDBJ whole genome shotgun (WGS) entry which is preliminary data.</text>
</comment>
<dbReference type="Gene3D" id="1.20.1530.20">
    <property type="match status" value="1"/>
</dbReference>
<reference evidence="11 12" key="1">
    <citation type="submission" date="2020-08" db="EMBL/GenBank/DDBJ databases">
        <title>Genomic Encyclopedia of Type Strains, Phase IV (KMG-IV): sequencing the most valuable type-strain genomes for metagenomic binning, comparative biology and taxonomic classification.</title>
        <authorList>
            <person name="Goeker M."/>
        </authorList>
    </citation>
    <scope>NUCLEOTIDE SEQUENCE [LARGE SCALE GENOMIC DNA]</scope>
    <source>
        <strain evidence="11 12">DSM 102850</strain>
    </source>
</reference>
<sequence length="657" mass="67503">MDVGIIILAISALCVGAILAGAAGQKIDAPILLVFLLAGMLAGREGPGGISFDASQGVLVWGSAALAAILFEGGLRTEASAFRLGTKPGLSLALIGTIATAFLVTPFARQAFGLDWSAALLFGAIVSSTDAAAVFALAASGLKMPKRIVAALEVESGFNDPIAILLVVGLSISIATEPLSAGAWAFTLLAKLVVGALVGGATGIAVPRILQRLALPSGLISILTAGFGFMAFGAAEVLGGSGFLAIYLAGLTISTVAPKQAERVGGVMDGIAWLAQTGLFLLLGLLVTPSHLATVAAPALGVALALIFVARPLAVAGALAPFGFRQREVGFVAWVGLRGATPVYLGLLPAALGVPNGNLYLSAAAVVVLISLVIQGWTAPVVGQALRLSDEEERSPMSRGGALARIAAAAASIAVGGWFAVALQPPAAPSLVTVSTQEELRTALSDRTRVPATFPPGFAERPLEERRALFIDTITTVVEASNARIRSDRARLEALAEAEETRGRLTLEEEATVSAIARRYGLRFAEPAVLLGRIDIVPPRLAAAQAALSTGWGGSASAVEKNAVFGLDLKDGYPNLLAAARALTRLYASHEQFEDFRSVRAQTRVDGEEPSASALAPYVGPFASDSQAYVESVRSIVESAVFDEVEPTAEVAAPPEL</sequence>
<evidence type="ECO:0000256" key="5">
    <source>
        <dbReference type="ARBA" id="ARBA00022692"/>
    </source>
</evidence>
<dbReference type="GO" id="GO:1902600">
    <property type="term" value="P:proton transmembrane transport"/>
    <property type="evidence" value="ECO:0007669"/>
    <property type="project" value="InterPro"/>
</dbReference>
<dbReference type="GO" id="GO:0015297">
    <property type="term" value="F:antiporter activity"/>
    <property type="evidence" value="ECO:0007669"/>
    <property type="project" value="UniProtKB-KW"/>
</dbReference>
<dbReference type="InterPro" id="IPR006153">
    <property type="entry name" value="Cation/H_exchanger_TM"/>
</dbReference>
<feature type="transmembrane region" description="Helical" evidence="9">
    <location>
        <begin position="92"/>
        <end position="112"/>
    </location>
</feature>
<keyword evidence="5 9" id="KW-0812">Transmembrane</keyword>
<evidence type="ECO:0000256" key="7">
    <source>
        <dbReference type="ARBA" id="ARBA00023065"/>
    </source>
</evidence>
<evidence type="ECO:0000256" key="3">
    <source>
        <dbReference type="ARBA" id="ARBA00022449"/>
    </source>
</evidence>
<dbReference type="PANTHER" id="PTHR32507:SF7">
    <property type="entry name" value="K(+)_H(+) ANTIPORTER NHAP2"/>
    <property type="match status" value="1"/>
</dbReference>
<accession>A0A840I2P6</accession>
<feature type="transmembrane region" description="Helical" evidence="9">
    <location>
        <begin position="270"/>
        <end position="289"/>
    </location>
</feature>
<evidence type="ECO:0000313" key="11">
    <source>
        <dbReference type="EMBL" id="MBB4659276.1"/>
    </source>
</evidence>
<dbReference type="PANTHER" id="PTHR32507">
    <property type="entry name" value="NA(+)/H(+) ANTIPORTER 1"/>
    <property type="match status" value="1"/>
</dbReference>